<sequence>MEVSMKSIMEDIIKYDKNDSRRNDNDTRDNFMRISLAVLSLLSFLTFLYIYLGPYFSTNDSDKL</sequence>
<dbReference type="EMBL" id="MN738741">
    <property type="protein sequence ID" value="QHT36378.1"/>
    <property type="molecule type" value="Genomic_DNA"/>
</dbReference>
<accession>A0A6C0F494</accession>
<feature type="transmembrane region" description="Helical" evidence="1">
    <location>
        <begin position="31"/>
        <end position="52"/>
    </location>
</feature>
<name>A0A6C0F494_9ZZZZ</name>
<proteinExistence type="predicted"/>
<keyword evidence="1" id="KW-0472">Membrane</keyword>
<protein>
    <submittedName>
        <fullName evidence="2">Uncharacterized protein</fullName>
    </submittedName>
</protein>
<evidence type="ECO:0000256" key="1">
    <source>
        <dbReference type="SAM" id="Phobius"/>
    </source>
</evidence>
<keyword evidence="1" id="KW-1133">Transmembrane helix</keyword>
<dbReference type="AlphaFoldDB" id="A0A6C0F494"/>
<evidence type="ECO:0000313" key="2">
    <source>
        <dbReference type="EMBL" id="QHT36378.1"/>
    </source>
</evidence>
<keyword evidence="1" id="KW-0812">Transmembrane</keyword>
<organism evidence="2">
    <name type="scientific">viral metagenome</name>
    <dbReference type="NCBI Taxonomy" id="1070528"/>
    <lineage>
        <taxon>unclassified sequences</taxon>
        <taxon>metagenomes</taxon>
        <taxon>organismal metagenomes</taxon>
    </lineage>
</organism>
<reference evidence="2" key="1">
    <citation type="journal article" date="2020" name="Nature">
        <title>Giant virus diversity and host interactions through global metagenomics.</title>
        <authorList>
            <person name="Schulz F."/>
            <person name="Roux S."/>
            <person name="Paez-Espino D."/>
            <person name="Jungbluth S."/>
            <person name="Walsh D.A."/>
            <person name="Denef V.J."/>
            <person name="McMahon K.D."/>
            <person name="Konstantinidis K.T."/>
            <person name="Eloe-Fadrosh E.A."/>
            <person name="Kyrpides N.C."/>
            <person name="Woyke T."/>
        </authorList>
    </citation>
    <scope>NUCLEOTIDE SEQUENCE</scope>
    <source>
        <strain evidence="2">GVMAG-S-ERX555931-87</strain>
    </source>
</reference>